<dbReference type="RefSeq" id="WP_163285452.1">
    <property type="nucleotide sequence ID" value="NZ_JAAGVY010000019.1"/>
</dbReference>
<dbReference type="SUPFAM" id="SSF53613">
    <property type="entry name" value="Ribokinase-like"/>
    <property type="match status" value="1"/>
</dbReference>
<dbReference type="GO" id="GO:0033785">
    <property type="term" value="F:heptose 7-phosphate kinase activity"/>
    <property type="evidence" value="ECO:0007669"/>
    <property type="project" value="TreeGrafter"/>
</dbReference>
<organism evidence="2 3">
    <name type="scientific">Cryomorpha ignava</name>
    <dbReference type="NCBI Taxonomy" id="101383"/>
    <lineage>
        <taxon>Bacteria</taxon>
        <taxon>Pseudomonadati</taxon>
        <taxon>Bacteroidota</taxon>
        <taxon>Flavobacteriia</taxon>
        <taxon>Flavobacteriales</taxon>
        <taxon>Cryomorphaceae</taxon>
        <taxon>Cryomorpha</taxon>
    </lineage>
</organism>
<proteinExistence type="predicted"/>
<dbReference type="AlphaFoldDB" id="A0A7K3WRA7"/>
<feature type="domain" description="Carbohydrate kinase PfkB" evidence="1">
    <location>
        <begin position="178"/>
        <end position="273"/>
    </location>
</feature>
<name>A0A7K3WRA7_9FLAO</name>
<evidence type="ECO:0000313" key="3">
    <source>
        <dbReference type="Proteomes" id="UP000486602"/>
    </source>
</evidence>
<dbReference type="PANTHER" id="PTHR46969">
    <property type="entry name" value="BIFUNCTIONAL PROTEIN HLDE"/>
    <property type="match status" value="1"/>
</dbReference>
<accession>A0A7K3WRA7</accession>
<dbReference type="Gene3D" id="3.40.1190.20">
    <property type="match status" value="2"/>
</dbReference>
<dbReference type="EMBL" id="JAAGVY010000019">
    <property type="protein sequence ID" value="NEN24056.1"/>
    <property type="molecule type" value="Genomic_DNA"/>
</dbReference>
<dbReference type="Pfam" id="PF00294">
    <property type="entry name" value="PfkB"/>
    <property type="match status" value="1"/>
</dbReference>
<dbReference type="GO" id="GO:0033786">
    <property type="term" value="F:heptose-1-phosphate adenylyltransferase activity"/>
    <property type="evidence" value="ECO:0007669"/>
    <property type="project" value="TreeGrafter"/>
</dbReference>
<evidence type="ECO:0000259" key="1">
    <source>
        <dbReference type="Pfam" id="PF00294"/>
    </source>
</evidence>
<reference evidence="2 3" key="1">
    <citation type="submission" date="2020-02" db="EMBL/GenBank/DDBJ databases">
        <title>Out from the shadows clarifying the taxonomy of the family Cryomorphaceae and related taxa by utilizing the GTDB taxonomic framework.</title>
        <authorList>
            <person name="Bowman J.P."/>
        </authorList>
    </citation>
    <scope>NUCLEOTIDE SEQUENCE [LARGE SCALE GENOMIC DNA]</scope>
    <source>
        <strain evidence="2 3">QSSC 1-22</strain>
    </source>
</reference>
<comment type="caution">
    <text evidence="2">The sequence shown here is derived from an EMBL/GenBank/DDBJ whole genome shotgun (WGS) entry which is preliminary data.</text>
</comment>
<dbReference type="Proteomes" id="UP000486602">
    <property type="component" value="Unassembled WGS sequence"/>
</dbReference>
<dbReference type="InterPro" id="IPR029056">
    <property type="entry name" value="Ribokinase-like"/>
</dbReference>
<gene>
    <name evidence="2" type="ORF">G3O08_11150</name>
</gene>
<evidence type="ECO:0000313" key="2">
    <source>
        <dbReference type="EMBL" id="NEN24056.1"/>
    </source>
</evidence>
<keyword evidence="3" id="KW-1185">Reference proteome</keyword>
<protein>
    <recommendedName>
        <fullName evidence="1">Carbohydrate kinase PfkB domain-containing protein</fullName>
    </recommendedName>
</protein>
<dbReference type="PANTHER" id="PTHR46969:SF1">
    <property type="entry name" value="BIFUNCTIONAL PROTEIN HLDE"/>
    <property type="match status" value="1"/>
</dbReference>
<sequence>MTNIKSEIESFIHQVKDMKVCVIGETIIDEFIEVEYEGQSMKSFCPVFRYTNADGGKEQQLGGAAAIAKHLEDFVEKVDLVTNKKGEIVKTRLIDKDDKKKHVEINKFDSRNFGEVEIDSAGYDVVIVADFGHGFCDKLKVNGKFHFMTQTNSNNFGYNRMSKWKDWEKKSACMDLREASLQVNSKTDFSERTAIANLYNYELQADKLFLTLGARGSVYFDGKNYVHQRVFKGPVMDTIGAGDTFYAFAALGAELNYKEIDNVMLVPSLAASLSCTWLCNQEEVTKEKLKAHADRFV</sequence>
<dbReference type="GO" id="GO:0005829">
    <property type="term" value="C:cytosol"/>
    <property type="evidence" value="ECO:0007669"/>
    <property type="project" value="TreeGrafter"/>
</dbReference>
<dbReference type="InterPro" id="IPR011611">
    <property type="entry name" value="PfkB_dom"/>
</dbReference>